<dbReference type="InterPro" id="IPR001967">
    <property type="entry name" value="Peptidase_S11_N"/>
</dbReference>
<dbReference type="GO" id="GO:0009002">
    <property type="term" value="F:serine-type D-Ala-D-Ala carboxypeptidase activity"/>
    <property type="evidence" value="ECO:0007669"/>
    <property type="project" value="InterPro"/>
</dbReference>
<dbReference type="AlphaFoldDB" id="A0A0M4FRS4"/>
<dbReference type="RefSeq" id="WP_053604095.1">
    <property type="nucleotide sequence ID" value="NZ_CP012600.1"/>
</dbReference>
<dbReference type="InterPro" id="IPR012338">
    <property type="entry name" value="Beta-lactam/transpept-like"/>
</dbReference>
<dbReference type="EMBL" id="CP012600">
    <property type="protein sequence ID" value="ALC82310.1"/>
    <property type="molecule type" value="Genomic_DNA"/>
</dbReference>
<evidence type="ECO:0000256" key="5">
    <source>
        <dbReference type="ARBA" id="ARBA00022984"/>
    </source>
</evidence>
<feature type="domain" description="Peptidase S11 D-alanyl-D-alanine carboxypeptidase A N-terminal" evidence="11">
    <location>
        <begin position="26"/>
        <end position="255"/>
    </location>
</feature>
<accession>A0A0M4FRS4</accession>
<evidence type="ECO:0000256" key="2">
    <source>
        <dbReference type="ARBA" id="ARBA00022729"/>
    </source>
</evidence>
<keyword evidence="4" id="KW-0133">Cell shape</keyword>
<comment type="similarity">
    <text evidence="1 9">Belongs to the peptidase S11 family.</text>
</comment>
<dbReference type="STRING" id="1441095.AM592_12505"/>
<dbReference type="PANTHER" id="PTHR21581:SF33">
    <property type="entry name" value="D-ALANYL-D-ALANINE CARBOXYPEPTIDASE DACB"/>
    <property type="match status" value="1"/>
</dbReference>
<sequence>MFFIRSILLLIVLLFAAGIQKQAGAAEKEPVLESESAILMDAKSGDIIFQKNSGKKMYPASITKIATAIYAIEKANLEDKVTVSANAANMDGTKVYLEEGEHMKLKQLIQGMLINSGNDAAMAVAEYVSGNPDQFSKDINAYLHERIGVSQTNFMNPSGLFHEDHYTTSEDMAKITAYAMKNDGFREIFQTKKLPWNGKSWDTTLVNHHRMLTGEISYAGITGGKNGFVNESKHTLVTTAKRDNLDLIAVVLKADQKNFMYKDTMQLLDYGFKGFETKKYVQGESFSTESADSAKLPSDLMITKKKNETLSERVDSSGKLNILGEDGRIINSMQLAIDNKHEPKEEDPIQQTQHVDGEINRYLPPILMVLCLLGLLATDRFVKKLRNS</sequence>
<gene>
    <name evidence="12" type="ORF">AM592_12505</name>
</gene>
<feature type="active site" description="Acyl-ester intermediate" evidence="7">
    <location>
        <position position="61"/>
    </location>
</feature>
<dbReference type="GO" id="GO:0071555">
    <property type="term" value="P:cell wall organization"/>
    <property type="evidence" value="ECO:0007669"/>
    <property type="project" value="UniProtKB-KW"/>
</dbReference>
<dbReference type="PRINTS" id="PR00725">
    <property type="entry name" value="DADACBPTASE1"/>
</dbReference>
<feature type="chain" id="PRO_5005794377" evidence="10">
    <location>
        <begin position="26"/>
        <end position="388"/>
    </location>
</feature>
<organism evidence="12 13">
    <name type="scientific">Bacillus gobiensis</name>
    <dbReference type="NCBI Taxonomy" id="1441095"/>
    <lineage>
        <taxon>Bacteria</taxon>
        <taxon>Bacillati</taxon>
        <taxon>Bacillota</taxon>
        <taxon>Bacilli</taxon>
        <taxon>Bacillales</taxon>
        <taxon>Bacillaceae</taxon>
        <taxon>Bacillus</taxon>
    </lineage>
</organism>
<name>A0A0M4FRS4_9BACI</name>
<evidence type="ECO:0000259" key="11">
    <source>
        <dbReference type="Pfam" id="PF00768"/>
    </source>
</evidence>
<evidence type="ECO:0000256" key="8">
    <source>
        <dbReference type="PIRSR" id="PIRSR618044-2"/>
    </source>
</evidence>
<dbReference type="SUPFAM" id="SSF56601">
    <property type="entry name" value="beta-lactamase/transpeptidase-like"/>
    <property type="match status" value="1"/>
</dbReference>
<feature type="active site" description="Acyl-ester intermediate" evidence="7">
    <location>
        <position position="64"/>
    </location>
</feature>
<dbReference type="Gene3D" id="3.40.710.10">
    <property type="entry name" value="DD-peptidase/beta-lactamase superfamily"/>
    <property type="match status" value="1"/>
</dbReference>
<dbReference type="Pfam" id="PF00768">
    <property type="entry name" value="Peptidase_S11"/>
    <property type="match status" value="1"/>
</dbReference>
<keyword evidence="3" id="KW-0378">Hydrolase</keyword>
<dbReference type="InterPro" id="IPR018044">
    <property type="entry name" value="Peptidase_S11"/>
</dbReference>
<keyword evidence="5" id="KW-0573">Peptidoglycan synthesis</keyword>
<evidence type="ECO:0000256" key="4">
    <source>
        <dbReference type="ARBA" id="ARBA00022960"/>
    </source>
</evidence>
<evidence type="ECO:0000256" key="3">
    <source>
        <dbReference type="ARBA" id="ARBA00022801"/>
    </source>
</evidence>
<evidence type="ECO:0000256" key="10">
    <source>
        <dbReference type="SAM" id="SignalP"/>
    </source>
</evidence>
<feature type="binding site" evidence="8">
    <location>
        <position position="225"/>
    </location>
    <ligand>
        <name>substrate</name>
    </ligand>
</feature>
<evidence type="ECO:0000313" key="12">
    <source>
        <dbReference type="EMBL" id="ALC82310.1"/>
    </source>
</evidence>
<dbReference type="GO" id="GO:0009252">
    <property type="term" value="P:peptidoglycan biosynthetic process"/>
    <property type="evidence" value="ECO:0007669"/>
    <property type="project" value="UniProtKB-KW"/>
</dbReference>
<reference evidence="13" key="1">
    <citation type="submission" date="2015-08" db="EMBL/GenBank/DDBJ databases">
        <title>Genome sequencing project for genomic taxonomy and phylogenomics of Bacillus-like bacteria.</title>
        <authorList>
            <person name="Liu B."/>
            <person name="Wang J."/>
            <person name="Zhu Y."/>
            <person name="Liu G."/>
            <person name="Chen Q."/>
            <person name="Chen Z."/>
            <person name="Lan J."/>
            <person name="Che J."/>
            <person name="Ge C."/>
            <person name="Shi H."/>
            <person name="Pan Z."/>
            <person name="Liu X."/>
        </authorList>
    </citation>
    <scope>NUCLEOTIDE SEQUENCE [LARGE SCALE GENOMIC DNA]</scope>
    <source>
        <strain evidence="13">FJAT-4402</strain>
    </source>
</reference>
<evidence type="ECO:0000256" key="7">
    <source>
        <dbReference type="PIRSR" id="PIRSR618044-1"/>
    </source>
</evidence>
<keyword evidence="2 10" id="KW-0732">Signal</keyword>
<dbReference type="GO" id="GO:0006508">
    <property type="term" value="P:proteolysis"/>
    <property type="evidence" value="ECO:0007669"/>
    <property type="project" value="InterPro"/>
</dbReference>
<keyword evidence="6" id="KW-0961">Cell wall biogenesis/degradation</keyword>
<dbReference type="GO" id="GO:0008360">
    <property type="term" value="P:regulation of cell shape"/>
    <property type="evidence" value="ECO:0007669"/>
    <property type="project" value="UniProtKB-KW"/>
</dbReference>
<dbReference type="Proteomes" id="UP000067625">
    <property type="component" value="Chromosome"/>
</dbReference>
<evidence type="ECO:0000256" key="9">
    <source>
        <dbReference type="RuleBase" id="RU004016"/>
    </source>
</evidence>
<keyword evidence="13" id="KW-1185">Reference proteome</keyword>
<protein>
    <submittedName>
        <fullName evidence="12">Peptidase S11</fullName>
    </submittedName>
</protein>
<evidence type="ECO:0000313" key="13">
    <source>
        <dbReference type="Proteomes" id="UP000067625"/>
    </source>
</evidence>
<reference evidence="12 13" key="2">
    <citation type="journal article" date="2016" name="Int. J. Syst. Evol. Microbiol.">
        <title>Bacillus gobiensis sp. nov., isolated from a soil sample.</title>
        <authorList>
            <person name="Liu B."/>
            <person name="Liu G.H."/>
            <person name="Cetin S."/>
            <person name="Schumann P."/>
            <person name="Pan Z.Z."/>
            <person name="Chen Q.Q."/>
        </authorList>
    </citation>
    <scope>NUCLEOTIDE SEQUENCE [LARGE SCALE GENOMIC DNA]</scope>
    <source>
        <strain evidence="12 13">FJAT-4402</strain>
    </source>
</reference>
<proteinExistence type="inferred from homology"/>
<dbReference type="OrthoDB" id="9791132at2"/>
<evidence type="ECO:0000256" key="6">
    <source>
        <dbReference type="ARBA" id="ARBA00023316"/>
    </source>
</evidence>
<dbReference type="PANTHER" id="PTHR21581">
    <property type="entry name" value="D-ALANYL-D-ALANINE CARBOXYPEPTIDASE"/>
    <property type="match status" value="1"/>
</dbReference>
<dbReference type="PATRIC" id="fig|1441095.3.peg.2743"/>
<feature type="signal peptide" evidence="10">
    <location>
        <begin position="1"/>
        <end position="25"/>
    </location>
</feature>
<feature type="active site" evidence="7">
    <location>
        <position position="116"/>
    </location>
</feature>
<evidence type="ECO:0000256" key="1">
    <source>
        <dbReference type="ARBA" id="ARBA00007164"/>
    </source>
</evidence>